<keyword evidence="1" id="KW-0472">Membrane</keyword>
<dbReference type="Proteomes" id="UP000677082">
    <property type="component" value="Unassembled WGS sequence"/>
</dbReference>
<proteinExistence type="predicted"/>
<comment type="caution">
    <text evidence="2">The sequence shown here is derived from an EMBL/GenBank/DDBJ whole genome shotgun (WGS) entry which is preliminary data.</text>
</comment>
<keyword evidence="1" id="KW-1133">Transmembrane helix</keyword>
<protein>
    <submittedName>
        <fullName evidence="2">Uncharacterized protein</fullName>
    </submittedName>
</protein>
<dbReference type="EMBL" id="BOQN01000050">
    <property type="protein sequence ID" value="GIM92004.1"/>
    <property type="molecule type" value="Genomic_DNA"/>
</dbReference>
<feature type="transmembrane region" description="Helical" evidence="1">
    <location>
        <begin position="21"/>
        <end position="41"/>
    </location>
</feature>
<keyword evidence="3" id="KW-1185">Reference proteome</keyword>
<feature type="transmembrane region" description="Helical" evidence="1">
    <location>
        <begin position="53"/>
        <end position="72"/>
    </location>
</feature>
<accession>A0A919T9R1</accession>
<organism evidence="2 3">
    <name type="scientific">Paractinoplanes toevensis</name>
    <dbReference type="NCBI Taxonomy" id="571911"/>
    <lineage>
        <taxon>Bacteria</taxon>
        <taxon>Bacillati</taxon>
        <taxon>Actinomycetota</taxon>
        <taxon>Actinomycetes</taxon>
        <taxon>Micromonosporales</taxon>
        <taxon>Micromonosporaceae</taxon>
        <taxon>Paractinoplanes</taxon>
    </lineage>
</organism>
<evidence type="ECO:0000313" key="3">
    <source>
        <dbReference type="Proteomes" id="UP000677082"/>
    </source>
</evidence>
<reference evidence="2 3" key="1">
    <citation type="submission" date="2021-03" db="EMBL/GenBank/DDBJ databases">
        <title>Whole genome shotgun sequence of Actinoplanes toevensis NBRC 105298.</title>
        <authorList>
            <person name="Komaki H."/>
            <person name="Tamura T."/>
        </authorList>
    </citation>
    <scope>NUCLEOTIDE SEQUENCE [LARGE SCALE GENOMIC DNA]</scope>
    <source>
        <strain evidence="2 3">NBRC 105298</strain>
    </source>
</reference>
<dbReference type="AlphaFoldDB" id="A0A919T9R1"/>
<gene>
    <name evidence="2" type="ORF">Ato02nite_037970</name>
</gene>
<evidence type="ECO:0000313" key="2">
    <source>
        <dbReference type="EMBL" id="GIM92004.1"/>
    </source>
</evidence>
<keyword evidence="1" id="KW-0812">Transmembrane</keyword>
<evidence type="ECO:0000256" key="1">
    <source>
        <dbReference type="SAM" id="Phobius"/>
    </source>
</evidence>
<sequence>MVGEQSDPSVAEQAKRWGRQFGVTAGLLIGFAALVVTMIWIADGDDAVWQRRVFVFGAVEALVFTAVGWLFGREVHRSAAQSAQSAADTANQAADQARTEAQTEATQAAAARVAAAEADTKLQAVRAAAVAGAPGARGGPQDVGARPRSEPGMDIRTFILELIEPPT</sequence>
<name>A0A919T9R1_9ACTN</name>